<reference evidence="1" key="1">
    <citation type="submission" date="2024-03" db="EMBL/GenBank/DDBJ databases">
        <authorList>
            <consortium name="ELIXIR-Norway"/>
            <consortium name="Elixir Norway"/>
        </authorList>
    </citation>
    <scope>NUCLEOTIDE SEQUENCE</scope>
</reference>
<proteinExistence type="predicted"/>
<dbReference type="Proteomes" id="UP001497522">
    <property type="component" value="Chromosome 4"/>
</dbReference>
<evidence type="ECO:0000313" key="2">
    <source>
        <dbReference type="Proteomes" id="UP001497522"/>
    </source>
</evidence>
<gene>
    <name evidence="1" type="ORF">CSSPJE1EN2_LOCUS17436</name>
</gene>
<organism evidence="1 2">
    <name type="scientific">Sphagnum jensenii</name>
    <dbReference type="NCBI Taxonomy" id="128206"/>
    <lineage>
        <taxon>Eukaryota</taxon>
        <taxon>Viridiplantae</taxon>
        <taxon>Streptophyta</taxon>
        <taxon>Embryophyta</taxon>
        <taxon>Bryophyta</taxon>
        <taxon>Sphagnophytina</taxon>
        <taxon>Sphagnopsida</taxon>
        <taxon>Sphagnales</taxon>
        <taxon>Sphagnaceae</taxon>
        <taxon>Sphagnum</taxon>
    </lineage>
</organism>
<sequence>MPLRRRLYTDKMWLCAPRVGIVLQSTVKVRICTSSSSNNLGNYTSSSHKFFILFLSEICDFCLSECGASVLCTYASGNCGTRKDCRGLERATSESTGGEIITRLQWGFAFSLDSTIVGEPDAIGGGDEDSGRVSQLDVP</sequence>
<keyword evidence="2" id="KW-1185">Reference proteome</keyword>
<evidence type="ECO:0000313" key="1">
    <source>
        <dbReference type="EMBL" id="CAK9875187.1"/>
    </source>
</evidence>
<accession>A0ABP1BI29</accession>
<dbReference type="EMBL" id="OZ023705">
    <property type="protein sequence ID" value="CAK9875187.1"/>
    <property type="molecule type" value="Genomic_DNA"/>
</dbReference>
<protein>
    <submittedName>
        <fullName evidence="1">Uncharacterized protein</fullName>
    </submittedName>
</protein>
<name>A0ABP1BI29_9BRYO</name>